<keyword evidence="1" id="KW-0732">Signal</keyword>
<dbReference type="STRING" id="1123498.VR7878_00125"/>
<feature type="signal peptide" evidence="1">
    <location>
        <begin position="1"/>
        <end position="43"/>
    </location>
</feature>
<reference evidence="3" key="1">
    <citation type="submission" date="2017-02" db="EMBL/GenBank/DDBJ databases">
        <authorList>
            <person name="Rodrigo-Torres L."/>
            <person name="Arahal R.D."/>
            <person name="Lucena T."/>
        </authorList>
    </citation>
    <scope>NUCLEOTIDE SEQUENCE [LARGE SCALE GENOMIC DNA]</scope>
    <source>
        <strain evidence="3">CECT 7878</strain>
    </source>
</reference>
<dbReference type="Proteomes" id="UP000188276">
    <property type="component" value="Unassembled WGS sequence"/>
</dbReference>
<keyword evidence="3" id="KW-1185">Reference proteome</keyword>
<gene>
    <name evidence="2" type="ORF">VR7878_00125</name>
</gene>
<proteinExistence type="predicted"/>
<protein>
    <submittedName>
        <fullName evidence="2">Bacterial SH3 domain protein</fullName>
    </submittedName>
</protein>
<accession>A0A1R4L8Q5</accession>
<evidence type="ECO:0000313" key="3">
    <source>
        <dbReference type="Proteomes" id="UP000188276"/>
    </source>
</evidence>
<organism evidence="2 3">
    <name type="scientific">Vibrio ruber (strain DSM 16370 / JCM 11486 / BCRC 17186 / CECT 7878 / LMG 23124 / VR1)</name>
    <dbReference type="NCBI Taxonomy" id="1123498"/>
    <lineage>
        <taxon>Bacteria</taxon>
        <taxon>Pseudomonadati</taxon>
        <taxon>Pseudomonadota</taxon>
        <taxon>Gammaproteobacteria</taxon>
        <taxon>Vibrionales</taxon>
        <taxon>Vibrionaceae</taxon>
        <taxon>Vibrio</taxon>
    </lineage>
</organism>
<name>A0A1R4L8Q5_VIBR1</name>
<sequence>MRYVPIGQYRKVVYKKYEKMMKKRMKIIMLLCLGLSFTFSAQANSCLKGQACHHVQKSAYHQLQSQAPAQKASRKKLYRGAGHYVVTAKQLNVRGDNLLDGRPVGQLAYGENIYVYRFSRGWAMIQFRNEVAWVSGRYLKYQPSDF</sequence>
<evidence type="ECO:0000313" key="2">
    <source>
        <dbReference type="EMBL" id="SJN52970.1"/>
    </source>
</evidence>
<dbReference type="EMBL" id="FULE01000004">
    <property type="protein sequence ID" value="SJN52970.1"/>
    <property type="molecule type" value="Genomic_DNA"/>
</dbReference>
<dbReference type="Gene3D" id="2.30.30.40">
    <property type="entry name" value="SH3 Domains"/>
    <property type="match status" value="1"/>
</dbReference>
<evidence type="ECO:0000256" key="1">
    <source>
        <dbReference type="SAM" id="SignalP"/>
    </source>
</evidence>
<dbReference type="AlphaFoldDB" id="A0A1R4L8Q5"/>
<feature type="chain" id="PRO_5012074224" evidence="1">
    <location>
        <begin position="44"/>
        <end position="146"/>
    </location>
</feature>